<dbReference type="PROSITE" id="PS51257">
    <property type="entry name" value="PROKAR_LIPOPROTEIN"/>
    <property type="match status" value="1"/>
</dbReference>
<comment type="caution">
    <text evidence="1">The sequence shown here is derived from an EMBL/GenBank/DDBJ whole genome shotgun (WGS) entry which is preliminary data.</text>
</comment>
<dbReference type="EMBL" id="JOJR01000059">
    <property type="protein sequence ID" value="RCN47608.1"/>
    <property type="molecule type" value="Genomic_DNA"/>
</dbReference>
<gene>
    <name evidence="1" type="ORF">ANCCAN_06274</name>
</gene>
<evidence type="ECO:0000313" key="1">
    <source>
        <dbReference type="EMBL" id="RCN47608.1"/>
    </source>
</evidence>
<name>A0A368GVH7_ANCCA</name>
<dbReference type="Proteomes" id="UP000252519">
    <property type="component" value="Unassembled WGS sequence"/>
</dbReference>
<accession>A0A368GVH7</accession>
<reference evidence="1 2" key="1">
    <citation type="submission" date="2014-10" db="EMBL/GenBank/DDBJ databases">
        <title>Draft genome of the hookworm Ancylostoma caninum.</title>
        <authorList>
            <person name="Mitreva M."/>
        </authorList>
    </citation>
    <scope>NUCLEOTIDE SEQUENCE [LARGE SCALE GENOMIC DNA]</scope>
    <source>
        <strain evidence="1 2">Baltimore</strain>
    </source>
</reference>
<protein>
    <submittedName>
        <fullName evidence="1">Uncharacterized protein</fullName>
    </submittedName>
</protein>
<keyword evidence="2" id="KW-1185">Reference proteome</keyword>
<evidence type="ECO:0000313" key="2">
    <source>
        <dbReference type="Proteomes" id="UP000252519"/>
    </source>
</evidence>
<dbReference type="AlphaFoldDB" id="A0A368GVH7"/>
<sequence length="99" mass="11156">MVNRDNSTVGVVSHISWIVSCKTLKSNESRASWQCSGCTTEWVWSVTLYSELEKGTWLCNWFSSEHLVSAHIEEDYLINNNSQLIVTMSAIFYLGCAAS</sequence>
<proteinExistence type="predicted"/>
<organism evidence="1 2">
    <name type="scientific">Ancylostoma caninum</name>
    <name type="common">Dog hookworm</name>
    <dbReference type="NCBI Taxonomy" id="29170"/>
    <lineage>
        <taxon>Eukaryota</taxon>
        <taxon>Metazoa</taxon>
        <taxon>Ecdysozoa</taxon>
        <taxon>Nematoda</taxon>
        <taxon>Chromadorea</taxon>
        <taxon>Rhabditida</taxon>
        <taxon>Rhabditina</taxon>
        <taxon>Rhabditomorpha</taxon>
        <taxon>Strongyloidea</taxon>
        <taxon>Ancylostomatidae</taxon>
        <taxon>Ancylostomatinae</taxon>
        <taxon>Ancylostoma</taxon>
    </lineage>
</organism>